<feature type="domain" description="HTH gntR-type" evidence="4">
    <location>
        <begin position="12"/>
        <end position="80"/>
    </location>
</feature>
<gene>
    <name evidence="5" type="ordered locus">Amico_0422</name>
</gene>
<dbReference type="InterPro" id="IPR036390">
    <property type="entry name" value="WH_DNA-bd_sf"/>
</dbReference>
<dbReference type="Gene3D" id="1.20.120.530">
    <property type="entry name" value="GntR ligand-binding domain-like"/>
    <property type="match status" value="1"/>
</dbReference>
<name>D5EDD2_AMICL</name>
<dbReference type="CDD" id="cd07377">
    <property type="entry name" value="WHTH_GntR"/>
    <property type="match status" value="1"/>
</dbReference>
<dbReference type="GO" id="GO:0003700">
    <property type="term" value="F:DNA-binding transcription factor activity"/>
    <property type="evidence" value="ECO:0007669"/>
    <property type="project" value="InterPro"/>
</dbReference>
<reference evidence="5 6" key="1">
    <citation type="journal article" date="2010" name="Stand. Genomic Sci.">
        <title>Complete genome sequence of Aminobacterium colombiense type strain (ALA-1).</title>
        <authorList>
            <person name="Chertkov O."/>
            <person name="Sikorski J."/>
            <person name="Brambilla E."/>
            <person name="Lapidus A."/>
            <person name="Copeland A."/>
            <person name="Glavina Del Rio T."/>
            <person name="Nolan M."/>
            <person name="Lucas S."/>
            <person name="Tice H."/>
            <person name="Cheng J.F."/>
            <person name="Han C."/>
            <person name="Detter J.C."/>
            <person name="Bruce D."/>
            <person name="Tapia R."/>
            <person name="Goodwin L."/>
            <person name="Pitluck S."/>
            <person name="Liolios K."/>
            <person name="Ivanova N."/>
            <person name="Mavromatis K."/>
            <person name="Ovchinnikova G."/>
            <person name="Pati A."/>
            <person name="Chen A."/>
            <person name="Palaniappan K."/>
            <person name="Land M."/>
            <person name="Hauser L."/>
            <person name="Chang Y.J."/>
            <person name="Jeffries C.D."/>
            <person name="Spring S."/>
            <person name="Rohde M."/>
            <person name="Goker M."/>
            <person name="Bristow J."/>
            <person name="Eisen J.A."/>
            <person name="Markowitz V."/>
            <person name="Hugenholtz P."/>
            <person name="Kyrpides N.C."/>
            <person name="Klenk H.P."/>
        </authorList>
    </citation>
    <scope>NUCLEOTIDE SEQUENCE [LARGE SCALE GENOMIC DNA]</scope>
    <source>
        <strain evidence="6">DSM 12261 / ALA-1</strain>
    </source>
</reference>
<dbReference type="Proteomes" id="UP000002366">
    <property type="component" value="Chromosome"/>
</dbReference>
<evidence type="ECO:0000259" key="4">
    <source>
        <dbReference type="PROSITE" id="PS50949"/>
    </source>
</evidence>
<evidence type="ECO:0000313" key="5">
    <source>
        <dbReference type="EMBL" id="ADE56564.1"/>
    </source>
</evidence>
<keyword evidence="6" id="KW-1185">Reference proteome</keyword>
<evidence type="ECO:0000256" key="2">
    <source>
        <dbReference type="ARBA" id="ARBA00023125"/>
    </source>
</evidence>
<proteinExistence type="predicted"/>
<evidence type="ECO:0000256" key="3">
    <source>
        <dbReference type="ARBA" id="ARBA00023163"/>
    </source>
</evidence>
<dbReference type="SMART" id="SM00345">
    <property type="entry name" value="HTH_GNTR"/>
    <property type="match status" value="1"/>
</dbReference>
<dbReference type="EMBL" id="CP001997">
    <property type="protein sequence ID" value="ADE56564.1"/>
    <property type="molecule type" value="Genomic_DNA"/>
</dbReference>
<sequence>MTGKKTTKNRSVKIYEHVAEEIKELITRGEISQGDPLPPERQLIEDLNVSRSSLREAFRILELVGLIESIPGKGRFVRKSRFDTQNMRMPLQDEAILELVEARMILEPAIVSEAVKHATPTDLTRIRKILTLTSKDVESLEHRAQCDYDFHLLLAEATHNFVFVNIVKMTFNLIMETHERIYSLLDDKEIFLKEHKEIYQCILARDIKKAQRFMTNHVARVYKTLLDGIALGEEGRLLHNEETSKR</sequence>
<dbReference type="HOGENOM" id="CLU_017584_9_3_0"/>
<organism evidence="5 6">
    <name type="scientific">Aminobacterium colombiense (strain DSM 12261 / ALA-1)</name>
    <dbReference type="NCBI Taxonomy" id="572547"/>
    <lineage>
        <taxon>Bacteria</taxon>
        <taxon>Thermotogati</taxon>
        <taxon>Synergistota</taxon>
        <taxon>Synergistia</taxon>
        <taxon>Synergistales</taxon>
        <taxon>Aminobacteriaceae</taxon>
        <taxon>Aminobacterium</taxon>
    </lineage>
</organism>
<keyword evidence="1" id="KW-0805">Transcription regulation</keyword>
<dbReference type="PROSITE" id="PS50949">
    <property type="entry name" value="HTH_GNTR"/>
    <property type="match status" value="1"/>
</dbReference>
<keyword evidence="3" id="KW-0804">Transcription</keyword>
<dbReference type="Gene3D" id="1.10.10.10">
    <property type="entry name" value="Winged helix-like DNA-binding domain superfamily/Winged helix DNA-binding domain"/>
    <property type="match status" value="1"/>
</dbReference>
<dbReference type="SUPFAM" id="SSF46785">
    <property type="entry name" value="Winged helix' DNA-binding domain"/>
    <property type="match status" value="1"/>
</dbReference>
<dbReference type="Pfam" id="PF00392">
    <property type="entry name" value="GntR"/>
    <property type="match status" value="1"/>
</dbReference>
<dbReference type="OrthoDB" id="9799482at2"/>
<dbReference type="KEGG" id="aco:Amico_0422"/>
<keyword evidence="2" id="KW-0238">DNA-binding</keyword>
<dbReference type="InterPro" id="IPR011711">
    <property type="entry name" value="GntR_C"/>
</dbReference>
<evidence type="ECO:0000256" key="1">
    <source>
        <dbReference type="ARBA" id="ARBA00023015"/>
    </source>
</evidence>
<dbReference type="InterPro" id="IPR008920">
    <property type="entry name" value="TF_FadR/GntR_C"/>
</dbReference>
<accession>D5EDD2</accession>
<dbReference type="Pfam" id="PF07729">
    <property type="entry name" value="FCD"/>
    <property type="match status" value="1"/>
</dbReference>
<dbReference type="PANTHER" id="PTHR43537:SF5">
    <property type="entry name" value="UXU OPERON TRANSCRIPTIONAL REGULATOR"/>
    <property type="match status" value="1"/>
</dbReference>
<dbReference type="PRINTS" id="PR00035">
    <property type="entry name" value="HTHGNTR"/>
</dbReference>
<dbReference type="RefSeq" id="WP_013047830.1">
    <property type="nucleotide sequence ID" value="NC_014011.1"/>
</dbReference>
<evidence type="ECO:0000313" key="6">
    <source>
        <dbReference type="Proteomes" id="UP000002366"/>
    </source>
</evidence>
<dbReference type="PANTHER" id="PTHR43537">
    <property type="entry name" value="TRANSCRIPTIONAL REGULATOR, GNTR FAMILY"/>
    <property type="match status" value="1"/>
</dbReference>
<protein>
    <submittedName>
        <fullName evidence="5">GntR domain protein</fullName>
    </submittedName>
</protein>
<dbReference type="SUPFAM" id="SSF48008">
    <property type="entry name" value="GntR ligand-binding domain-like"/>
    <property type="match status" value="1"/>
</dbReference>
<dbReference type="eggNOG" id="COG2186">
    <property type="taxonomic scope" value="Bacteria"/>
</dbReference>
<dbReference type="AlphaFoldDB" id="D5EDD2"/>
<dbReference type="STRING" id="572547.Amico_0422"/>
<dbReference type="SMART" id="SM00895">
    <property type="entry name" value="FCD"/>
    <property type="match status" value="1"/>
</dbReference>
<dbReference type="GO" id="GO:0003677">
    <property type="term" value="F:DNA binding"/>
    <property type="evidence" value="ECO:0007669"/>
    <property type="project" value="UniProtKB-KW"/>
</dbReference>
<dbReference type="InterPro" id="IPR036388">
    <property type="entry name" value="WH-like_DNA-bd_sf"/>
</dbReference>
<dbReference type="InterPro" id="IPR000524">
    <property type="entry name" value="Tscrpt_reg_HTH_GntR"/>
</dbReference>